<dbReference type="InterPro" id="IPR036249">
    <property type="entry name" value="Thioredoxin-like_sf"/>
</dbReference>
<evidence type="ECO:0000256" key="8">
    <source>
        <dbReference type="ARBA" id="ARBA00023157"/>
    </source>
</evidence>
<dbReference type="Proteomes" id="UP000297429">
    <property type="component" value="Unassembled WGS sequence"/>
</dbReference>
<feature type="transmembrane region" description="Helical" evidence="10">
    <location>
        <begin position="192"/>
        <end position="210"/>
    </location>
</feature>
<evidence type="ECO:0000256" key="6">
    <source>
        <dbReference type="ARBA" id="ARBA00023002"/>
    </source>
</evidence>
<dbReference type="InterPro" id="IPR038354">
    <property type="entry name" value="VKOR_sf"/>
</dbReference>
<comment type="similarity">
    <text evidence="2">Belongs to the VKOR family.</text>
</comment>
<dbReference type="Gene3D" id="1.20.1440.130">
    <property type="entry name" value="VKOR domain"/>
    <property type="match status" value="1"/>
</dbReference>
<evidence type="ECO:0000256" key="5">
    <source>
        <dbReference type="ARBA" id="ARBA00022989"/>
    </source>
</evidence>
<sequence>MYLHCYIICYRLMKLLNHFRSNLDSVIFSLIKSLRANVTQKTVETCLSDHPDNPSLSALSDCLTSWNIENQAYRILREDYDVNDLLFPFVAHFSEKGGRFVLIKQIENGTVRFSDEENKEANMPEPEFLNRWDGIALHAELSENSGEKDYIQNKFRFFLQDLALPVGLILFLGILGLILYQQSAVWSQAILLLIKLAGLTISTLLLVQSINSNNPFIQNLCSLGGKNNCNTILKSDAAKVNSWLSWSEVGFFYFAGSFLLLLVNPISIVVLAWLNVLAIPYTVYSISYQYKSKNWCVLCCAVQALLWLELLTNLNSGHLTLNIAFSFFNLALLIICFLSPIVIWSFLKPVFLASAQLKPVQYQLKKFKYNNDLFKQALTNQPRYAVSDELLPILIGNAEAETVITMVSNPFCGPCSKAHKTIEEWLQNREDIHLKVIFSTADHDHDSGTKMARHITALSLKNDQQQTEKALNAWYNQTNKKYENWADQYPVEINDEVAGVTEKHKAWCKMAEIAFTPTILINGYKLPDPYRLEDIKYLLS</sequence>
<feature type="transmembrane region" description="Helical" evidence="10">
    <location>
        <begin position="162"/>
        <end position="180"/>
    </location>
</feature>
<feature type="transmembrane region" description="Helical" evidence="10">
    <location>
        <begin position="251"/>
        <end position="274"/>
    </location>
</feature>
<evidence type="ECO:0000256" key="10">
    <source>
        <dbReference type="SAM" id="Phobius"/>
    </source>
</evidence>
<evidence type="ECO:0000256" key="2">
    <source>
        <dbReference type="ARBA" id="ARBA00006214"/>
    </source>
</evidence>
<evidence type="ECO:0000313" key="12">
    <source>
        <dbReference type="EMBL" id="TFB33378.1"/>
    </source>
</evidence>
<dbReference type="CDD" id="cd12921">
    <property type="entry name" value="VKOR_4"/>
    <property type="match status" value="1"/>
</dbReference>
<evidence type="ECO:0000313" key="13">
    <source>
        <dbReference type="Proteomes" id="UP000297429"/>
    </source>
</evidence>
<accession>A0ABY2HU99</accession>
<keyword evidence="3 10" id="KW-0812">Transmembrane</keyword>
<keyword evidence="13" id="KW-1185">Reference proteome</keyword>
<evidence type="ECO:0000256" key="4">
    <source>
        <dbReference type="ARBA" id="ARBA00022719"/>
    </source>
</evidence>
<dbReference type="EMBL" id="SOPX01000001">
    <property type="protein sequence ID" value="TFB33378.1"/>
    <property type="molecule type" value="Genomic_DNA"/>
</dbReference>
<organism evidence="12 13">
    <name type="scientific">Pedobacter alluvionis</name>
    <dbReference type="NCBI Taxonomy" id="475253"/>
    <lineage>
        <taxon>Bacteria</taxon>
        <taxon>Pseudomonadati</taxon>
        <taxon>Bacteroidota</taxon>
        <taxon>Sphingobacteriia</taxon>
        <taxon>Sphingobacteriales</taxon>
        <taxon>Sphingobacteriaceae</taxon>
        <taxon>Pedobacter</taxon>
    </lineage>
</organism>
<dbReference type="InterPro" id="IPR012336">
    <property type="entry name" value="Thioredoxin-like_fold"/>
</dbReference>
<proteinExistence type="inferred from homology"/>
<comment type="subcellular location">
    <subcellularLocation>
        <location evidence="1">Membrane</location>
        <topology evidence="1">Multi-pass membrane protein</topology>
    </subcellularLocation>
</comment>
<keyword evidence="6" id="KW-0560">Oxidoreductase</keyword>
<dbReference type="Pfam" id="PF13462">
    <property type="entry name" value="Thioredoxin_4"/>
    <property type="match status" value="1"/>
</dbReference>
<dbReference type="Pfam" id="PF07884">
    <property type="entry name" value="VKOR"/>
    <property type="match status" value="1"/>
</dbReference>
<comment type="caution">
    <text evidence="12">The sequence shown here is derived from an EMBL/GenBank/DDBJ whole genome shotgun (WGS) entry which is preliminary data.</text>
</comment>
<dbReference type="SUPFAM" id="SSF52833">
    <property type="entry name" value="Thioredoxin-like"/>
    <property type="match status" value="1"/>
</dbReference>
<feature type="transmembrane region" description="Helical" evidence="10">
    <location>
        <begin position="323"/>
        <end position="347"/>
    </location>
</feature>
<evidence type="ECO:0000256" key="9">
    <source>
        <dbReference type="ARBA" id="ARBA00023284"/>
    </source>
</evidence>
<dbReference type="Gene3D" id="3.90.70.10">
    <property type="entry name" value="Cysteine proteinases"/>
    <property type="match status" value="1"/>
</dbReference>
<feature type="domain" description="Peptidase C39" evidence="11">
    <location>
        <begin position="22"/>
        <end position="139"/>
    </location>
</feature>
<dbReference type="PROSITE" id="PS50990">
    <property type="entry name" value="PEPTIDASE_C39"/>
    <property type="match status" value="1"/>
</dbReference>
<evidence type="ECO:0000256" key="7">
    <source>
        <dbReference type="ARBA" id="ARBA00023136"/>
    </source>
</evidence>
<keyword evidence="4" id="KW-0874">Quinone</keyword>
<keyword evidence="7 10" id="KW-0472">Membrane</keyword>
<keyword evidence="5 10" id="KW-1133">Transmembrane helix</keyword>
<dbReference type="Pfam" id="PF03412">
    <property type="entry name" value="Peptidase_C39"/>
    <property type="match status" value="1"/>
</dbReference>
<reference evidence="12 13" key="1">
    <citation type="submission" date="2019-03" db="EMBL/GenBank/DDBJ databases">
        <authorList>
            <person name="He R.-H."/>
        </authorList>
    </citation>
    <scope>NUCLEOTIDE SEQUENCE [LARGE SCALE GENOMIC DNA]</scope>
    <source>
        <strain evidence="12 13">DSM 19624</strain>
    </source>
</reference>
<evidence type="ECO:0000259" key="11">
    <source>
        <dbReference type="PROSITE" id="PS50990"/>
    </source>
</evidence>
<protein>
    <submittedName>
        <fullName evidence="12">Peptidase C39</fullName>
    </submittedName>
</protein>
<keyword evidence="9" id="KW-0676">Redox-active center</keyword>
<dbReference type="Gene3D" id="3.40.30.10">
    <property type="entry name" value="Glutaredoxin"/>
    <property type="match status" value="1"/>
</dbReference>
<gene>
    <name evidence="12" type="ORF">E3V97_04855</name>
</gene>
<name>A0ABY2HU99_9SPHI</name>
<keyword evidence="8" id="KW-1015">Disulfide bond</keyword>
<evidence type="ECO:0000256" key="3">
    <source>
        <dbReference type="ARBA" id="ARBA00022692"/>
    </source>
</evidence>
<dbReference type="InterPro" id="IPR005074">
    <property type="entry name" value="Peptidase_C39"/>
</dbReference>
<evidence type="ECO:0000256" key="1">
    <source>
        <dbReference type="ARBA" id="ARBA00004141"/>
    </source>
</evidence>
<dbReference type="InterPro" id="IPR012932">
    <property type="entry name" value="VKOR"/>
</dbReference>